<feature type="transmembrane region" description="Helical" evidence="7">
    <location>
        <begin position="247"/>
        <end position="271"/>
    </location>
</feature>
<feature type="transmembrane region" description="Helical" evidence="7">
    <location>
        <begin position="217"/>
        <end position="235"/>
    </location>
</feature>
<evidence type="ECO:0000256" key="1">
    <source>
        <dbReference type="ARBA" id="ARBA00004141"/>
    </source>
</evidence>
<dbReference type="OrthoDB" id="9784658at2"/>
<evidence type="ECO:0000259" key="8">
    <source>
        <dbReference type="PROSITE" id="PS50850"/>
    </source>
</evidence>
<feature type="transmembrane region" description="Helical" evidence="7">
    <location>
        <begin position="32"/>
        <end position="53"/>
    </location>
</feature>
<dbReference type="Pfam" id="PF07690">
    <property type="entry name" value="MFS_1"/>
    <property type="match status" value="1"/>
</dbReference>
<organism evidence="9 10">
    <name type="scientific">Croceibacterium salegens</name>
    <dbReference type="NCBI Taxonomy" id="1737568"/>
    <lineage>
        <taxon>Bacteria</taxon>
        <taxon>Pseudomonadati</taxon>
        <taxon>Pseudomonadota</taxon>
        <taxon>Alphaproteobacteria</taxon>
        <taxon>Sphingomonadales</taxon>
        <taxon>Erythrobacteraceae</taxon>
        <taxon>Croceibacterium</taxon>
    </lineage>
</organism>
<evidence type="ECO:0000256" key="2">
    <source>
        <dbReference type="ARBA" id="ARBA00010992"/>
    </source>
</evidence>
<dbReference type="Gene3D" id="1.20.1250.20">
    <property type="entry name" value="MFS general substrate transporter like domains"/>
    <property type="match status" value="1"/>
</dbReference>
<evidence type="ECO:0000256" key="5">
    <source>
        <dbReference type="ARBA" id="ARBA00022989"/>
    </source>
</evidence>
<feature type="transmembrane region" description="Helical" evidence="7">
    <location>
        <begin position="191"/>
        <end position="211"/>
    </location>
</feature>
<evidence type="ECO:0000256" key="4">
    <source>
        <dbReference type="ARBA" id="ARBA00022692"/>
    </source>
</evidence>
<feature type="transmembrane region" description="Helical" evidence="7">
    <location>
        <begin position="477"/>
        <end position="499"/>
    </location>
</feature>
<reference evidence="9 10" key="1">
    <citation type="submission" date="2019-12" db="EMBL/GenBank/DDBJ databases">
        <title>Genomic-based taxomic classification of the family Erythrobacteraceae.</title>
        <authorList>
            <person name="Xu L."/>
        </authorList>
    </citation>
    <scope>NUCLEOTIDE SEQUENCE [LARGE SCALE GENOMIC DNA]</scope>
    <source>
        <strain evidence="9 10">MCCC 1K01500</strain>
    </source>
</reference>
<feature type="transmembrane region" description="Helical" evidence="7">
    <location>
        <begin position="351"/>
        <end position="374"/>
    </location>
</feature>
<dbReference type="InterPro" id="IPR005829">
    <property type="entry name" value="Sugar_transporter_CS"/>
</dbReference>
<keyword evidence="5 7" id="KW-1133">Transmembrane helix</keyword>
<dbReference type="SUPFAM" id="SSF103473">
    <property type="entry name" value="MFS general substrate transporter"/>
    <property type="match status" value="1"/>
</dbReference>
<accession>A0A6I4SVM1</accession>
<dbReference type="AlphaFoldDB" id="A0A6I4SVM1"/>
<dbReference type="GO" id="GO:0022857">
    <property type="term" value="F:transmembrane transporter activity"/>
    <property type="evidence" value="ECO:0007669"/>
    <property type="project" value="InterPro"/>
</dbReference>
<keyword evidence="6 7" id="KW-0472">Membrane</keyword>
<feature type="transmembrane region" description="Helical" evidence="7">
    <location>
        <begin position="444"/>
        <end position="465"/>
    </location>
</feature>
<dbReference type="InterPro" id="IPR020846">
    <property type="entry name" value="MFS_dom"/>
</dbReference>
<dbReference type="PROSITE" id="PS00217">
    <property type="entry name" value="SUGAR_TRANSPORT_2"/>
    <property type="match status" value="1"/>
</dbReference>
<evidence type="ECO:0000256" key="3">
    <source>
        <dbReference type="ARBA" id="ARBA00022448"/>
    </source>
</evidence>
<keyword evidence="10" id="KW-1185">Reference proteome</keyword>
<keyword evidence="3" id="KW-0813">Transport</keyword>
<evidence type="ECO:0000256" key="7">
    <source>
        <dbReference type="SAM" id="Phobius"/>
    </source>
</evidence>
<proteinExistence type="inferred from homology"/>
<dbReference type="PROSITE" id="PS50850">
    <property type="entry name" value="MFS"/>
    <property type="match status" value="1"/>
</dbReference>
<dbReference type="InterPro" id="IPR011701">
    <property type="entry name" value="MFS"/>
</dbReference>
<feature type="transmembrane region" description="Helical" evidence="7">
    <location>
        <begin position="73"/>
        <end position="92"/>
    </location>
</feature>
<feature type="transmembrane region" description="Helical" evidence="7">
    <location>
        <begin position="277"/>
        <end position="296"/>
    </location>
</feature>
<feature type="transmembrane region" description="Helical" evidence="7">
    <location>
        <begin position="505"/>
        <end position="524"/>
    </location>
</feature>
<dbReference type="InterPro" id="IPR036259">
    <property type="entry name" value="MFS_trans_sf"/>
</dbReference>
<sequence>MRRASPRPDGGGRTRSQERIASLVTALRDRRAASVFVLGVIAVTAGVALHLPMFMMAQDMGYRLYGMPMGQEMVWGMALIIGGIGIAAYGLLPRNVAEQVAASREIVVSPPEDLPLTPAHWRLMLVLVIALVIDVMKPSSLGFTIPGMVDEYRVGKQLVSLVPLSALLGTVTGSVLWGLIADVYGRKASILLSAVVFVGTSICGAMPSLAWNIAMCFIMGLGAGGMLPVTYALLAEMMPSKHRGWSLVLVGGLGSVGGYFAASGLSAVLVPTFSWRVLWLANLPTGLALVLLGGLIPESAKFLLARGRKDEARKVMALFGSEARRGPISETVQFAKAGAGALTGRAFVGKLLALSLAATCYGLINFGLLLWLPADLVAKGYSMELSSSLLAKSALIALPTIFIAAWGYSRWSTKGSVIASLAVTVLGLLLVLRLELAGTGSPVIPVALLIIGTNALIAMLLPYAAESFPMRIRGRTTGVVAACSKGGGMLAQVLAVLAMVPALGAVSIIVVLPTVAALLLVAWFGQETRGRDLRDLDPDGHTFDGTGI</sequence>
<feature type="transmembrane region" description="Helical" evidence="7">
    <location>
        <begin position="157"/>
        <end position="179"/>
    </location>
</feature>
<evidence type="ECO:0000313" key="9">
    <source>
        <dbReference type="EMBL" id="MXO60154.1"/>
    </source>
</evidence>
<dbReference type="PANTHER" id="PTHR23511:SF34">
    <property type="entry name" value="SYNAPTIC VESICLE GLYCOPROTEIN 2"/>
    <property type="match status" value="1"/>
</dbReference>
<feature type="transmembrane region" description="Helical" evidence="7">
    <location>
        <begin position="123"/>
        <end position="145"/>
    </location>
</feature>
<comment type="caution">
    <text evidence="9">The sequence shown here is derived from an EMBL/GenBank/DDBJ whole genome shotgun (WGS) entry which is preliminary data.</text>
</comment>
<feature type="domain" description="Major facilitator superfamily (MFS) profile" evidence="8">
    <location>
        <begin position="123"/>
        <end position="529"/>
    </location>
</feature>
<feature type="transmembrane region" description="Helical" evidence="7">
    <location>
        <begin position="415"/>
        <end position="432"/>
    </location>
</feature>
<evidence type="ECO:0000256" key="6">
    <source>
        <dbReference type="ARBA" id="ARBA00023136"/>
    </source>
</evidence>
<evidence type="ECO:0000313" key="10">
    <source>
        <dbReference type="Proteomes" id="UP000433652"/>
    </source>
</evidence>
<protein>
    <submittedName>
        <fullName evidence="9">MFS transporter</fullName>
    </submittedName>
</protein>
<dbReference type="PANTHER" id="PTHR23511">
    <property type="entry name" value="SYNAPTIC VESICLE GLYCOPROTEIN 2"/>
    <property type="match status" value="1"/>
</dbReference>
<feature type="transmembrane region" description="Helical" evidence="7">
    <location>
        <begin position="389"/>
        <end position="408"/>
    </location>
</feature>
<name>A0A6I4SVM1_9SPHN</name>
<comment type="similarity">
    <text evidence="2">Belongs to the major facilitator superfamily. Sugar transporter (TC 2.A.1.1) family.</text>
</comment>
<keyword evidence="4 7" id="KW-0812">Transmembrane</keyword>
<dbReference type="GO" id="GO:0016020">
    <property type="term" value="C:membrane"/>
    <property type="evidence" value="ECO:0007669"/>
    <property type="project" value="UniProtKB-SubCell"/>
</dbReference>
<comment type="subcellular location">
    <subcellularLocation>
        <location evidence="1">Membrane</location>
        <topology evidence="1">Multi-pass membrane protein</topology>
    </subcellularLocation>
</comment>
<gene>
    <name evidence="9" type="ORF">GRI89_11455</name>
</gene>
<dbReference type="Proteomes" id="UP000433652">
    <property type="component" value="Unassembled WGS sequence"/>
</dbReference>
<dbReference type="EMBL" id="WTYM01000045">
    <property type="protein sequence ID" value="MXO60154.1"/>
    <property type="molecule type" value="Genomic_DNA"/>
</dbReference>